<reference evidence="2" key="1">
    <citation type="journal article" date="2015" name="Genome Biol. Evol.">
        <title>Organellar Genomes of White Spruce (Picea glauca): Assembly and Annotation.</title>
        <authorList>
            <person name="Jackman S.D."/>
            <person name="Warren R.L."/>
            <person name="Gibb E.A."/>
            <person name="Vandervalk B.P."/>
            <person name="Mohamadi H."/>
            <person name="Chu J."/>
            <person name="Raymond A."/>
            <person name="Pleasance S."/>
            <person name="Coope R."/>
            <person name="Wildung M.R."/>
            <person name="Ritland C.E."/>
            <person name="Bousquet J."/>
            <person name="Jones S.J."/>
            <person name="Bohlmann J."/>
            <person name="Birol I."/>
        </authorList>
    </citation>
    <scope>NUCLEOTIDE SEQUENCE [LARGE SCALE GENOMIC DNA]</scope>
    <source>
        <tissue evidence="2">Flushing bud</tissue>
    </source>
</reference>
<comment type="caution">
    <text evidence="2">The sequence shown here is derived from an EMBL/GenBank/DDBJ whole genome shotgun (WGS) entry which is preliminary data.</text>
</comment>
<feature type="compositionally biased region" description="Polar residues" evidence="1">
    <location>
        <begin position="10"/>
        <end position="20"/>
    </location>
</feature>
<name>A0A101LTQ7_PICGL</name>
<evidence type="ECO:0000256" key="1">
    <source>
        <dbReference type="SAM" id="MobiDB-lite"/>
    </source>
</evidence>
<proteinExistence type="predicted"/>
<dbReference type="EMBL" id="LKAM01000025">
    <property type="protein sequence ID" value="KUM45176.1"/>
    <property type="molecule type" value="Genomic_DNA"/>
</dbReference>
<evidence type="ECO:0000313" key="2">
    <source>
        <dbReference type="EMBL" id="KUM45176.1"/>
    </source>
</evidence>
<geneLocation type="mitochondrion" evidence="2"/>
<keyword evidence="2" id="KW-0496">Mitochondrion</keyword>
<sequence>MGRDAHKTCASDSSLTSRAANATMDAKGTQVRGRRQRNAEQHRKAAILTLRTTHTREEMHHGIYILTSSRGKHFHMLSLGIQPLYN</sequence>
<accession>A0A101LTQ7</accession>
<dbReference type="AlphaFoldDB" id="A0A101LTQ7"/>
<gene>
    <name evidence="2" type="ORF">ABT39_MTgene3591</name>
</gene>
<feature type="region of interest" description="Disordered" evidence="1">
    <location>
        <begin position="1"/>
        <end position="42"/>
    </location>
</feature>
<protein>
    <submittedName>
        <fullName evidence="2">Uncharacterized protein</fullName>
    </submittedName>
</protein>
<organism evidence="2">
    <name type="scientific">Picea glauca</name>
    <name type="common">White spruce</name>
    <name type="synonym">Pinus glauca</name>
    <dbReference type="NCBI Taxonomy" id="3330"/>
    <lineage>
        <taxon>Eukaryota</taxon>
        <taxon>Viridiplantae</taxon>
        <taxon>Streptophyta</taxon>
        <taxon>Embryophyta</taxon>
        <taxon>Tracheophyta</taxon>
        <taxon>Spermatophyta</taxon>
        <taxon>Pinopsida</taxon>
        <taxon>Pinidae</taxon>
        <taxon>Conifers I</taxon>
        <taxon>Pinales</taxon>
        <taxon>Pinaceae</taxon>
        <taxon>Picea</taxon>
    </lineage>
</organism>